<dbReference type="EMBL" id="CP021023">
    <property type="protein sequence ID" value="ARN56392.1"/>
    <property type="molecule type" value="Genomic_DNA"/>
</dbReference>
<dbReference type="RefSeq" id="WP_085755088.1">
    <property type="nucleotide sequence ID" value="NZ_CP021023.1"/>
</dbReference>
<dbReference type="KEGG" id="pbp:STSP1_00773"/>
<keyword evidence="2" id="KW-1185">Reference proteome</keyword>
<name>A0A1W6LKW8_9BACT</name>
<dbReference type="STRING" id="1941349.STSP1_00773"/>
<dbReference type="AlphaFoldDB" id="A0A1W6LKW8"/>
<dbReference type="SUPFAM" id="SSF49899">
    <property type="entry name" value="Concanavalin A-like lectins/glucanases"/>
    <property type="match status" value="1"/>
</dbReference>
<protein>
    <submittedName>
        <fullName evidence="1">Putative neuraminidase (Sialidase)</fullName>
    </submittedName>
</protein>
<proteinExistence type="predicted"/>
<dbReference type="SUPFAM" id="SSF50939">
    <property type="entry name" value="Sialidases"/>
    <property type="match status" value="1"/>
</dbReference>
<dbReference type="InterPro" id="IPR036278">
    <property type="entry name" value="Sialidase_sf"/>
</dbReference>
<dbReference type="Gene3D" id="2.120.10.10">
    <property type="match status" value="1"/>
</dbReference>
<reference evidence="2" key="1">
    <citation type="submission" date="2017-04" db="EMBL/GenBank/DDBJ databases">
        <title>Comparative genomics and description of representatives of a novel lineage of planctomycetes thriving in anoxic sediments.</title>
        <authorList>
            <person name="Spring S."/>
            <person name="Bunk B."/>
            <person name="Sproer C."/>
        </authorList>
    </citation>
    <scope>NUCLEOTIDE SEQUENCE [LARGE SCALE GENOMIC DNA]</scope>
    <source>
        <strain evidence="2">ST-PulAB-D4</strain>
    </source>
</reference>
<accession>A0A1W6LKW8</accession>
<organism evidence="1 2">
    <name type="scientific">Sedimentisphaera salicampi</name>
    <dbReference type="NCBI Taxonomy" id="1941349"/>
    <lineage>
        <taxon>Bacteria</taxon>
        <taxon>Pseudomonadati</taxon>
        <taxon>Planctomycetota</taxon>
        <taxon>Phycisphaerae</taxon>
        <taxon>Sedimentisphaerales</taxon>
        <taxon>Sedimentisphaeraceae</taxon>
        <taxon>Sedimentisphaera</taxon>
    </lineage>
</organism>
<evidence type="ECO:0000313" key="2">
    <source>
        <dbReference type="Proteomes" id="UP000193334"/>
    </source>
</evidence>
<dbReference type="Gene3D" id="2.60.120.200">
    <property type="match status" value="1"/>
</dbReference>
<evidence type="ECO:0000313" key="1">
    <source>
        <dbReference type="EMBL" id="ARN56392.1"/>
    </source>
</evidence>
<gene>
    <name evidence="1" type="ORF">STSP1_00773</name>
</gene>
<dbReference type="InterPro" id="IPR013320">
    <property type="entry name" value="ConA-like_dom_sf"/>
</dbReference>
<dbReference type="Proteomes" id="UP000193334">
    <property type="component" value="Chromosome"/>
</dbReference>
<sequence>MKRLLILLLLAASIDAIGKPWRNYEVYQPDLHKYRVIRSSEQTGRFNDGSSVVWFKGGWYCFWNSRDEKFEKNDIYYSVSRDLRRWSEPKKLFESDSSGKRAEPFIYGRSLWLFWKTSSGRLALSRFDEMDEPEKTVYPKIEGFDKNSDITLQGTPFIVNAGVAGANFLVLDKDSRTLLTAQTKDEGKTWEKIGEIKPLPKGDFNAAVWRSGETKLSAFIKPQFNPEDPSCIYAESIDWGKHWSYPQKFPFNMVETPVRGFNQAESFEQSEKLTRNFLVTNDSKYKGRSEDITAHDNLAIFCKHGPNFDFEAGRTISRTDPFAFNPHCFIRGERLVVSYTSGIENQAIKIAVMQMPKEEKYYIYPRSKGFPDTERPQKRGNYYHFSSGQRIDTKEELEIDETGFAASAWVRTGNGGTILDCRTEEGGFIWKIESRRQVMVLPEVDEIESEVIENLDQWQCVGARLDALEGKITFYASGEKLSEKKYPKDKLGRLSGSKAVIGNSDSQAGFSGDIRALKLYSTPADKKYLSEMYKRLLWELKRKASRDKPIPESKELILNMDPTDQELMEKFTLPEKSQAGTVEYGTEAGRKFLYFNGESSAGLDFDYNTRKYGDYLQLEFTFKMLAEEETVLCSFGDRDVPVEVVARQNAVYMRFEGNDQVLGELKPQSWNTINIFTGGSISRAKMNNHSYRQISHHPIANWAYLGKGFPTGEQPESGRFMVDISSVRSRILDSEL</sequence>